<keyword evidence="4" id="KW-1185">Reference proteome</keyword>
<gene>
    <name evidence="3" type="ORF">FHR99_001910</name>
</gene>
<dbReference type="Proteomes" id="UP000537130">
    <property type="component" value="Unassembled WGS sequence"/>
</dbReference>
<evidence type="ECO:0000256" key="1">
    <source>
        <dbReference type="ARBA" id="ARBA00023235"/>
    </source>
</evidence>
<dbReference type="SUPFAM" id="SSF51703">
    <property type="entry name" value="Cobalamin (vitamin B12)-dependent enzymes"/>
    <property type="match status" value="1"/>
</dbReference>
<evidence type="ECO:0000313" key="4">
    <source>
        <dbReference type="Proteomes" id="UP000537130"/>
    </source>
</evidence>
<evidence type="ECO:0000313" key="3">
    <source>
        <dbReference type="EMBL" id="MBB3047644.1"/>
    </source>
</evidence>
<evidence type="ECO:0000259" key="2">
    <source>
        <dbReference type="Pfam" id="PF01642"/>
    </source>
</evidence>
<dbReference type="EC" id="5.4.99.2" evidence="3"/>
<dbReference type="AlphaFoldDB" id="A0A7W4Z5M3"/>
<organism evidence="3 4">
    <name type="scientific">Litorivivens lipolytica</name>
    <dbReference type="NCBI Taxonomy" id="1524264"/>
    <lineage>
        <taxon>Bacteria</taxon>
        <taxon>Pseudomonadati</taxon>
        <taxon>Pseudomonadota</taxon>
        <taxon>Gammaproteobacteria</taxon>
        <taxon>Litorivivens</taxon>
    </lineage>
</organism>
<dbReference type="InterPro" id="IPR006099">
    <property type="entry name" value="MeMalonylCoA_mutase_a/b_cat"/>
</dbReference>
<dbReference type="Pfam" id="PF01642">
    <property type="entry name" value="MM_CoA_mutase"/>
    <property type="match status" value="1"/>
</dbReference>
<proteinExistence type="predicted"/>
<reference evidence="3 4" key="1">
    <citation type="submission" date="2020-08" db="EMBL/GenBank/DDBJ databases">
        <title>Genomic Encyclopedia of Type Strains, Phase III (KMG-III): the genomes of soil and plant-associated and newly described type strains.</title>
        <authorList>
            <person name="Whitman W."/>
        </authorList>
    </citation>
    <scope>NUCLEOTIDE SEQUENCE [LARGE SCALE GENOMIC DNA]</scope>
    <source>
        <strain evidence="3 4">CECT 8654</strain>
    </source>
</reference>
<feature type="domain" description="Methylmalonyl-CoA mutase alpha/beta chain catalytic" evidence="2">
    <location>
        <begin position="45"/>
        <end position="559"/>
    </location>
</feature>
<dbReference type="InterPro" id="IPR006098">
    <property type="entry name" value="MMCoA_mutase_a_cat"/>
</dbReference>
<comment type="caution">
    <text evidence="3">The sequence shown here is derived from an EMBL/GenBank/DDBJ whole genome shotgun (WGS) entry which is preliminary data.</text>
</comment>
<dbReference type="EMBL" id="JACHWY010000002">
    <property type="protein sequence ID" value="MBB3047644.1"/>
    <property type="molecule type" value="Genomic_DNA"/>
</dbReference>
<accession>A0A7W4Z5M3</accession>
<dbReference type="RefSeq" id="WP_183410414.1">
    <property type="nucleotide sequence ID" value="NZ_JACHWY010000002.1"/>
</dbReference>
<name>A0A7W4Z5M3_9GAMM</name>
<dbReference type="InterPro" id="IPR016176">
    <property type="entry name" value="Cbl-dep_enz_cat"/>
</dbReference>
<keyword evidence="1 3" id="KW-0413">Isomerase</keyword>
<protein>
    <submittedName>
        <fullName evidence="3">Methylmalonyl-CoA mutase N-terminal domain/subunit</fullName>
        <ecNumber evidence="3">5.4.99.2</ecNumber>
    </submittedName>
</protein>
<dbReference type="Gene3D" id="3.20.20.240">
    <property type="entry name" value="Methylmalonyl-CoA mutase"/>
    <property type="match status" value="1"/>
</dbReference>
<dbReference type="PANTHER" id="PTHR48101">
    <property type="entry name" value="METHYLMALONYL-COA MUTASE, MITOCHONDRIAL-RELATED"/>
    <property type="match status" value="1"/>
</dbReference>
<sequence length="569" mass="63763">MSRASEKLKAPNDSGETLWRTEYYEPAIADTGERKTRFQTQSLRWDIKPLYTQADLDAIGFDPDTDLGLPGTYPYTRETRPAGYRGDLWAMTQVSGFGCAEDSAKRWAYMVEQGLDSIIVEFDLPTTNGYDSDNPLCRGEVGRAGMALDTLQDMEDALDFPLEKLKNITSVCNAPQPVNLAMLIKALQRKGKKLEDIRLMMPNTILVEYTCVGRYIYPPKHGLRLACDVIEYCMQHHSNWMPLNIVGAQIYAARGNPVQEIAYSFAMARAYIDELLARGHDINRVAPMVSFITGIDMDFFEAIGKLRAYRKVWARLMKETYGATAEEALKLRLMSSPGTMSMALQQPLNNIARLGIEMLACALGGGAHTINTPLYDEAHALPSEDAITIGANIHHIVAQETGVADTIDPLAGSYYVEYMTKRMEDEVFAELEKIEAMGGALGALEAGYFQSELAEEQIAMNRDFHTGERKFVGVNYRVKKDEQREIEIFRHDEAAEARQIERLNKVKSRRDEAAVARVLEKVREAARGNTNMVEPMLEAVELYATHGELCDAMRDVFGEYDPNALTPTL</sequence>
<dbReference type="PANTHER" id="PTHR48101:SF1">
    <property type="entry name" value="METHYLMALONYL-COA MUTASE, LARGE SUBUNIT"/>
    <property type="match status" value="1"/>
</dbReference>
<dbReference type="NCBIfam" id="TIGR00641">
    <property type="entry name" value="acid_CoA_mut_N"/>
    <property type="match status" value="1"/>
</dbReference>
<dbReference type="GO" id="GO:0004494">
    <property type="term" value="F:methylmalonyl-CoA mutase activity"/>
    <property type="evidence" value="ECO:0007669"/>
    <property type="project" value="UniProtKB-EC"/>
</dbReference>
<dbReference type="GO" id="GO:0031419">
    <property type="term" value="F:cobalamin binding"/>
    <property type="evidence" value="ECO:0007669"/>
    <property type="project" value="InterPro"/>
</dbReference>